<feature type="transmembrane region" description="Helical" evidence="1">
    <location>
        <begin position="296"/>
        <end position="318"/>
    </location>
</feature>
<feature type="transmembrane region" description="Helical" evidence="1">
    <location>
        <begin position="229"/>
        <end position="248"/>
    </location>
</feature>
<dbReference type="InterPro" id="IPR002656">
    <property type="entry name" value="Acyl_transf_3_dom"/>
</dbReference>
<keyword evidence="1" id="KW-1133">Transmembrane helix</keyword>
<proteinExistence type="predicted"/>
<dbReference type="RefSeq" id="WP_144306206.1">
    <property type="nucleotide sequence ID" value="NZ_QMIF01000010.1"/>
</dbReference>
<organism evidence="3 4">
    <name type="scientific">Oceanidesulfovibrio marinus</name>
    <dbReference type="NCBI Taxonomy" id="370038"/>
    <lineage>
        <taxon>Bacteria</taxon>
        <taxon>Pseudomonadati</taxon>
        <taxon>Thermodesulfobacteriota</taxon>
        <taxon>Desulfovibrionia</taxon>
        <taxon>Desulfovibrionales</taxon>
        <taxon>Desulfovibrionaceae</taxon>
        <taxon>Oceanidesulfovibrio</taxon>
    </lineage>
</organism>
<feature type="transmembrane region" description="Helical" evidence="1">
    <location>
        <begin position="196"/>
        <end position="217"/>
    </location>
</feature>
<dbReference type="InterPro" id="IPR050879">
    <property type="entry name" value="Acyltransferase_3"/>
</dbReference>
<evidence type="ECO:0000313" key="3">
    <source>
        <dbReference type="EMBL" id="TVM32590.1"/>
    </source>
</evidence>
<feature type="transmembrane region" description="Helical" evidence="1">
    <location>
        <begin position="81"/>
        <end position="102"/>
    </location>
</feature>
<dbReference type="GO" id="GO:0000271">
    <property type="term" value="P:polysaccharide biosynthetic process"/>
    <property type="evidence" value="ECO:0007669"/>
    <property type="project" value="TreeGrafter"/>
</dbReference>
<sequence length="364" mass="41180">MQHRLYSAQLDGLRFFAFLLVFIHHHPSCKGVPIVCVLHNYGWVGVDLFFALSAFLFTYLLNAEMAKTGTLDLKKFYVRRVLRICPLYYLFIVFSMLVYLYWYGGPWTGTFLLRVLGLFSFTDNILSGFMGYNLLPFAPHLWTISYEVQFYIIIPAAILIFSRMPVRRILLVLAAIFATLFTFRLLLIRADVPHPAIWVLPATHFESMVLGMVIGYGGFNFLLKAARPIYWFILGIVLTSGIFLFPNVDTISPLLMATYALAGIGPALILFAALHGRGLRRVLSWAPFVYLGKRSYGLYVYHFLGIHLTDVLTGYAGGLPSGKAATFVYALAITTGISALSYRFVEAPFLRRKMKFELVASRPV</sequence>
<evidence type="ECO:0000313" key="4">
    <source>
        <dbReference type="Proteomes" id="UP000434052"/>
    </source>
</evidence>
<dbReference type="EMBL" id="QMIF01000010">
    <property type="protein sequence ID" value="TVM32590.1"/>
    <property type="molecule type" value="Genomic_DNA"/>
</dbReference>
<protein>
    <recommendedName>
        <fullName evidence="2">Acyltransferase 3 domain-containing protein</fullName>
    </recommendedName>
</protein>
<feature type="transmembrane region" description="Helical" evidence="1">
    <location>
        <begin position="254"/>
        <end position="275"/>
    </location>
</feature>
<evidence type="ECO:0000259" key="2">
    <source>
        <dbReference type="Pfam" id="PF01757"/>
    </source>
</evidence>
<feature type="transmembrane region" description="Helical" evidence="1">
    <location>
        <begin position="324"/>
        <end position="345"/>
    </location>
</feature>
<keyword evidence="1" id="KW-0812">Transmembrane</keyword>
<gene>
    <name evidence="3" type="ORF">DQK91_15070</name>
</gene>
<feature type="transmembrane region" description="Helical" evidence="1">
    <location>
        <begin position="41"/>
        <end position="61"/>
    </location>
</feature>
<dbReference type="Proteomes" id="UP000434052">
    <property type="component" value="Unassembled WGS sequence"/>
</dbReference>
<dbReference type="GO" id="GO:0016020">
    <property type="term" value="C:membrane"/>
    <property type="evidence" value="ECO:0007669"/>
    <property type="project" value="TreeGrafter"/>
</dbReference>
<reference evidence="3 4" key="1">
    <citation type="submission" date="2018-06" db="EMBL/GenBank/DDBJ databases">
        <title>Complete genome of Desulfovibrio marinus P48SEP.</title>
        <authorList>
            <person name="Crispim J.S."/>
            <person name="Vidigal P.M.P."/>
            <person name="Silva L.C.F."/>
            <person name="Araujo L.C."/>
            <person name="Laguardia C.N."/>
            <person name="Dias R.S."/>
            <person name="Sousa M.P."/>
            <person name="Paula S.O."/>
            <person name="Silva C."/>
        </authorList>
    </citation>
    <scope>NUCLEOTIDE SEQUENCE [LARGE SCALE GENOMIC DNA]</scope>
    <source>
        <strain evidence="3 4">P48SEP</strain>
    </source>
</reference>
<feature type="transmembrane region" description="Helical" evidence="1">
    <location>
        <begin position="140"/>
        <end position="162"/>
    </location>
</feature>
<dbReference type="GO" id="GO:0016747">
    <property type="term" value="F:acyltransferase activity, transferring groups other than amino-acyl groups"/>
    <property type="evidence" value="ECO:0007669"/>
    <property type="project" value="InterPro"/>
</dbReference>
<dbReference type="PANTHER" id="PTHR23028">
    <property type="entry name" value="ACETYLTRANSFERASE"/>
    <property type="match status" value="1"/>
</dbReference>
<dbReference type="OrthoDB" id="5501619at2"/>
<comment type="caution">
    <text evidence="3">The sequence shown here is derived from an EMBL/GenBank/DDBJ whole genome shotgun (WGS) entry which is preliminary data.</text>
</comment>
<dbReference type="PANTHER" id="PTHR23028:SF53">
    <property type="entry name" value="ACYL_TRANSF_3 DOMAIN-CONTAINING PROTEIN"/>
    <property type="match status" value="1"/>
</dbReference>
<feature type="transmembrane region" description="Helical" evidence="1">
    <location>
        <begin position="169"/>
        <end position="190"/>
    </location>
</feature>
<dbReference type="Pfam" id="PF01757">
    <property type="entry name" value="Acyl_transf_3"/>
    <property type="match status" value="1"/>
</dbReference>
<accession>A0A6P1ZI71</accession>
<keyword evidence="1" id="KW-0472">Membrane</keyword>
<name>A0A6P1ZI71_9BACT</name>
<dbReference type="AlphaFoldDB" id="A0A6P1ZI71"/>
<feature type="domain" description="Acyltransferase 3" evidence="2">
    <location>
        <begin position="9"/>
        <end position="341"/>
    </location>
</feature>
<evidence type="ECO:0000256" key="1">
    <source>
        <dbReference type="SAM" id="Phobius"/>
    </source>
</evidence>